<accession>A0A5J5A7M4</accession>
<dbReference type="PANTHER" id="PTHR47303:SF1">
    <property type="entry name" value="NF-KAPPA-B INHIBITOR BETA"/>
    <property type="match status" value="1"/>
</dbReference>
<dbReference type="Pfam" id="PF12796">
    <property type="entry name" value="Ank_2"/>
    <property type="match status" value="1"/>
</dbReference>
<dbReference type="PROSITE" id="PS50088">
    <property type="entry name" value="ANK_REPEAT"/>
    <property type="match status" value="2"/>
</dbReference>
<reference evidence="2 3" key="1">
    <citation type="submission" date="2019-09" db="EMBL/GenBank/DDBJ databases">
        <title>A chromosome-level genome assembly of the Chinese tupelo Nyssa sinensis.</title>
        <authorList>
            <person name="Yang X."/>
            <person name="Kang M."/>
            <person name="Yang Y."/>
            <person name="Xiong H."/>
            <person name="Wang M."/>
            <person name="Zhang Z."/>
            <person name="Wang Z."/>
            <person name="Wu H."/>
            <person name="Ma T."/>
            <person name="Liu J."/>
            <person name="Xi Z."/>
        </authorList>
    </citation>
    <scope>NUCLEOTIDE SEQUENCE [LARGE SCALE GENOMIC DNA]</scope>
    <source>
        <strain evidence="2">J267</strain>
        <tissue evidence="2">Leaf</tissue>
    </source>
</reference>
<dbReference type="PANTHER" id="PTHR47303">
    <property type="match status" value="1"/>
</dbReference>
<evidence type="ECO:0000313" key="3">
    <source>
        <dbReference type="Proteomes" id="UP000325577"/>
    </source>
</evidence>
<dbReference type="OrthoDB" id="1925304at2759"/>
<proteinExistence type="predicted"/>
<dbReference type="AlphaFoldDB" id="A0A5J5A7M4"/>
<organism evidence="2 3">
    <name type="scientific">Nyssa sinensis</name>
    <dbReference type="NCBI Taxonomy" id="561372"/>
    <lineage>
        <taxon>Eukaryota</taxon>
        <taxon>Viridiplantae</taxon>
        <taxon>Streptophyta</taxon>
        <taxon>Embryophyta</taxon>
        <taxon>Tracheophyta</taxon>
        <taxon>Spermatophyta</taxon>
        <taxon>Magnoliopsida</taxon>
        <taxon>eudicotyledons</taxon>
        <taxon>Gunneridae</taxon>
        <taxon>Pentapetalae</taxon>
        <taxon>asterids</taxon>
        <taxon>Cornales</taxon>
        <taxon>Nyssaceae</taxon>
        <taxon>Nyssa</taxon>
    </lineage>
</organism>
<evidence type="ECO:0000256" key="1">
    <source>
        <dbReference type="PROSITE-ProRule" id="PRU00023"/>
    </source>
</evidence>
<keyword evidence="1" id="KW-0040">ANK repeat</keyword>
<feature type="repeat" description="ANK" evidence="1">
    <location>
        <begin position="74"/>
        <end position="95"/>
    </location>
</feature>
<name>A0A5J5A7M4_9ASTE</name>
<evidence type="ECO:0000313" key="2">
    <source>
        <dbReference type="EMBL" id="KAA8525836.1"/>
    </source>
</evidence>
<sequence>MPLYKAIIRGDWEKTKACFDKDRHAVTAKISENSNTALHIAVAARMTDKRRGTQFLRMLVEFMPRKALALKNIDGETALHVAAAVGNTQAAKLLVIKNGELLFIPNNDGWLPLHTAARFGYRETIQYLLSETKDEKRSPFSISDESRFQLLCLLLSAGLYGEVFDLIKRYPQLAKMKCHGQTLLGVIAGNPSAFPSGTSLSSVERFVYES</sequence>
<protein>
    <submittedName>
        <fullName evidence="2">Uncharacterized protein</fullName>
    </submittedName>
</protein>
<dbReference type="Proteomes" id="UP000325577">
    <property type="component" value="Linkage Group LG3"/>
</dbReference>
<feature type="repeat" description="ANK" evidence="1">
    <location>
        <begin position="108"/>
        <end position="130"/>
    </location>
</feature>
<dbReference type="SMART" id="SM00248">
    <property type="entry name" value="ANK"/>
    <property type="match status" value="3"/>
</dbReference>
<dbReference type="InterPro" id="IPR002110">
    <property type="entry name" value="Ankyrin_rpt"/>
</dbReference>
<keyword evidence="3" id="KW-1185">Reference proteome</keyword>
<dbReference type="InterPro" id="IPR036770">
    <property type="entry name" value="Ankyrin_rpt-contain_sf"/>
</dbReference>
<gene>
    <name evidence="2" type="ORF">F0562_007691</name>
</gene>
<dbReference type="Gene3D" id="1.25.40.20">
    <property type="entry name" value="Ankyrin repeat-containing domain"/>
    <property type="match status" value="1"/>
</dbReference>
<dbReference type="SUPFAM" id="SSF48403">
    <property type="entry name" value="Ankyrin repeat"/>
    <property type="match status" value="1"/>
</dbReference>
<dbReference type="EMBL" id="CM018046">
    <property type="protein sequence ID" value="KAA8525836.1"/>
    <property type="molecule type" value="Genomic_DNA"/>
</dbReference>
<dbReference type="PROSITE" id="PS50297">
    <property type="entry name" value="ANK_REP_REGION"/>
    <property type="match status" value="2"/>
</dbReference>